<dbReference type="SUPFAM" id="SSF50677">
    <property type="entry name" value="ValRS/IleRS/LeuRS editing domain"/>
    <property type="match status" value="1"/>
</dbReference>
<dbReference type="InterPro" id="IPR002301">
    <property type="entry name" value="Ile-tRNA-ligase"/>
</dbReference>
<dbReference type="PRINTS" id="PR00984">
    <property type="entry name" value="TRNASYNTHILE"/>
</dbReference>
<dbReference type="InterPro" id="IPR014729">
    <property type="entry name" value="Rossmann-like_a/b/a_fold"/>
</dbReference>
<accession>A0A1G1V5U6</accession>
<dbReference type="GO" id="GO:0006428">
    <property type="term" value="P:isoleucyl-tRNA aminoacylation"/>
    <property type="evidence" value="ECO:0007669"/>
    <property type="project" value="UniProtKB-UniRule"/>
</dbReference>
<reference evidence="12 13" key="1">
    <citation type="journal article" date="2016" name="Nat. Commun.">
        <title>Thousands of microbial genomes shed light on interconnected biogeochemical processes in an aquifer system.</title>
        <authorList>
            <person name="Anantharaman K."/>
            <person name="Brown C.T."/>
            <person name="Hug L.A."/>
            <person name="Sharon I."/>
            <person name="Castelle C.J."/>
            <person name="Probst A.J."/>
            <person name="Thomas B.C."/>
            <person name="Singh A."/>
            <person name="Wilkins M.J."/>
            <person name="Karaoz U."/>
            <person name="Brodie E.L."/>
            <person name="Williams K.H."/>
            <person name="Hubbard S.S."/>
            <person name="Banfield J.F."/>
        </authorList>
    </citation>
    <scope>NUCLEOTIDE SEQUENCE [LARGE SCALE GENOMIC DNA]</scope>
</reference>
<name>A0A1G1V5U6_9BACT</name>
<dbReference type="SUPFAM" id="SSF52374">
    <property type="entry name" value="Nucleotidylyl transferase"/>
    <property type="match status" value="1"/>
</dbReference>
<evidence type="ECO:0000256" key="5">
    <source>
        <dbReference type="ARBA" id="ARBA00022917"/>
    </source>
</evidence>
<dbReference type="STRING" id="1797517.A3F61_00090"/>
<keyword evidence="5" id="KW-0648">Protein biosynthesis</keyword>
<evidence type="ECO:0000256" key="7">
    <source>
        <dbReference type="ARBA" id="ARBA00025217"/>
    </source>
</evidence>
<dbReference type="Pfam" id="PF19302">
    <property type="entry name" value="DUF5915"/>
    <property type="match status" value="1"/>
</dbReference>
<evidence type="ECO:0000256" key="3">
    <source>
        <dbReference type="ARBA" id="ARBA00022741"/>
    </source>
</evidence>
<organism evidence="12 13">
    <name type="scientific">Candidatus Blackburnbacteria bacterium RIFCSPHIGHO2_12_FULL_41_13b</name>
    <dbReference type="NCBI Taxonomy" id="1797517"/>
    <lineage>
        <taxon>Bacteria</taxon>
        <taxon>Candidatus Blackburniibacteriota</taxon>
    </lineage>
</organism>
<keyword evidence="6" id="KW-0030">Aminoacyl-tRNA synthetase</keyword>
<dbReference type="Pfam" id="PF08264">
    <property type="entry name" value="Anticodon_1"/>
    <property type="match status" value="1"/>
</dbReference>
<dbReference type="CDD" id="cd07961">
    <property type="entry name" value="Anticodon_Ia_Ile_ABEc"/>
    <property type="match status" value="1"/>
</dbReference>
<dbReference type="Gene3D" id="1.10.730.10">
    <property type="entry name" value="Isoleucyl-tRNA Synthetase, Domain 1"/>
    <property type="match status" value="1"/>
</dbReference>
<dbReference type="GO" id="GO:0002161">
    <property type="term" value="F:aminoacyl-tRNA deacylase activity"/>
    <property type="evidence" value="ECO:0007669"/>
    <property type="project" value="InterPro"/>
</dbReference>
<dbReference type="GO" id="GO:0004822">
    <property type="term" value="F:isoleucine-tRNA ligase activity"/>
    <property type="evidence" value="ECO:0007669"/>
    <property type="project" value="UniProtKB-UniRule"/>
</dbReference>
<dbReference type="PANTHER" id="PTHR42780">
    <property type="entry name" value="SOLEUCYL-TRNA SYNTHETASE"/>
    <property type="match status" value="1"/>
</dbReference>
<evidence type="ECO:0000256" key="6">
    <source>
        <dbReference type="ARBA" id="ARBA00023146"/>
    </source>
</evidence>
<comment type="function">
    <text evidence="7">Catalyzes the attachment of isoleucine to tRNA(Ile). As IleRS can inadvertently accommodate and process structurally similar amino acids such as valine, to avoid such errors it has two additional distinct tRNA(Ile)-dependent editing activities. One activity is designated as 'pretransfer' editing and involves the hydrolysis of activated Val-AMP. The other activity is designated 'posttransfer' editing and involves deacylation of mischarged Val-tRNA(Ile).</text>
</comment>
<dbReference type="Proteomes" id="UP000178272">
    <property type="component" value="Unassembled WGS sequence"/>
</dbReference>
<feature type="domain" description="Methionyl/Valyl/Leucyl/Isoleucyl-tRNA synthetase anticodon-binding" evidence="11">
    <location>
        <begin position="697"/>
        <end position="841"/>
    </location>
</feature>
<evidence type="ECO:0000313" key="12">
    <source>
        <dbReference type="EMBL" id="OGY10788.1"/>
    </source>
</evidence>
<dbReference type="SUPFAM" id="SSF47323">
    <property type="entry name" value="Anticodon-binding domain of a subclass of class I aminoacyl-tRNA synthetases"/>
    <property type="match status" value="1"/>
</dbReference>
<dbReference type="GO" id="GO:0000049">
    <property type="term" value="F:tRNA binding"/>
    <property type="evidence" value="ECO:0007669"/>
    <property type="project" value="InterPro"/>
</dbReference>
<dbReference type="InterPro" id="IPR002300">
    <property type="entry name" value="aa-tRNA-synth_Ia"/>
</dbReference>
<sequence length="957" mass="110008">MAKFRPVDPKQDFIALEIELLKYWNENGIVQKYLTKNNSSDKQFSFLDGPITANGPMGVHHAWGRTYKDLWQKYKNMQGYRQRFQNGFDCQGLWVEVEVEKELGLKSKKDIENLVPGDPKASIAKFVQLCKDRVVKYSAIQTEQSKRLAYFMDWENSYYTMSEENNYMIWHFLKKCHERGLIYKGLDSVPWCPRCGTAISQHEMLTEDYKEVTHDSVYVEYPLVNDPASPKASLGASEYLLVWTTTPWTLPANIAVAVDPEKDYVLVEDNDRGYYLSKTASDRMRLKTKKVIKGSSLVGIKYSSPFDYLPRVKGAMSGAAHQVVATDNLILPISDEEGTGLVHVATGAGSEDFQLGKKHNLPVIEVIDEEANYLVGMEDFTGKNAKDHPELIIDFLKEKEALFYQEKITHRYPACWRCHTELVWRVVDEWYIAMDSLREPMKEVAKKINWIPEFGLKRELDWLDNMHDWLISKKRYWGLALPIWVCNKCDKFEVMGSREELKQKAEQGWDRFEGNTPHKPYIDEIKLKCGCGGEMSRIPDVGNPWLDAGIVPFSTMGKEWFPADFITESFPGQFKNWFYSMIAMSTVLTGKEPFQTVLGFATLLAEDGRAMHKSWGNSIEFNTGADKMGVDVMRWMYAKQDPAANMLFGYKLAEETRRRFYLILWNSYKFFIDYANTAGWDCKETPENVRGKFTVLDRWVLARLTEVVLKVNESLDRFDSATASAAIEEFVVSDLSTWYIRRCRGRAGAGAEKEDEKVFLSVMYGVLVTLTKIMAPITPFISEEIFRNLTREESVHLQEYPRGDKSLLDHELVKQMSVVREVVSLGHAQRKEVNIPVRQPLGRLTAHVTGDTLSDELLQLIKDELNVKEIDWSVAEGAETTVELDTTLTEELEEEGKVRDLARQIQEERKKMGTPLDAEINVTSPWLPEKPELLEMLKKRTLIQTIKKGEELHVELA</sequence>
<evidence type="ECO:0000259" key="10">
    <source>
        <dbReference type="Pfam" id="PF00133"/>
    </source>
</evidence>
<dbReference type="InterPro" id="IPR033709">
    <property type="entry name" value="Anticodon_Ile_ABEc"/>
</dbReference>
<dbReference type="InterPro" id="IPR023586">
    <property type="entry name" value="Ile-tRNA-ligase_type2"/>
</dbReference>
<dbReference type="InterPro" id="IPR009008">
    <property type="entry name" value="Val/Leu/Ile-tRNA-synth_edit"/>
</dbReference>
<comment type="catalytic activity">
    <reaction evidence="8">
        <text>tRNA(Ile) + L-isoleucine + ATP = L-isoleucyl-tRNA(Ile) + AMP + diphosphate</text>
        <dbReference type="Rhea" id="RHEA:11060"/>
        <dbReference type="Rhea" id="RHEA-COMP:9666"/>
        <dbReference type="Rhea" id="RHEA-COMP:9695"/>
        <dbReference type="ChEBI" id="CHEBI:30616"/>
        <dbReference type="ChEBI" id="CHEBI:33019"/>
        <dbReference type="ChEBI" id="CHEBI:58045"/>
        <dbReference type="ChEBI" id="CHEBI:78442"/>
        <dbReference type="ChEBI" id="CHEBI:78528"/>
        <dbReference type="ChEBI" id="CHEBI:456215"/>
        <dbReference type="EC" id="6.1.1.5"/>
    </reaction>
</comment>
<keyword evidence="4" id="KW-0067">ATP-binding</keyword>
<feature type="domain" description="Aminoacyl-tRNA synthetase class Ia" evidence="10">
    <location>
        <begin position="20"/>
        <end position="643"/>
    </location>
</feature>
<dbReference type="Pfam" id="PF00133">
    <property type="entry name" value="tRNA-synt_1"/>
    <property type="match status" value="1"/>
</dbReference>
<proteinExistence type="predicted"/>
<dbReference type="EC" id="6.1.1.5" evidence="1 9"/>
<evidence type="ECO:0000256" key="9">
    <source>
        <dbReference type="NCBIfam" id="TIGR00392"/>
    </source>
</evidence>
<dbReference type="GO" id="GO:0005737">
    <property type="term" value="C:cytoplasm"/>
    <property type="evidence" value="ECO:0007669"/>
    <property type="project" value="UniProtKB-UniRule"/>
</dbReference>
<dbReference type="AlphaFoldDB" id="A0A1G1V5U6"/>
<gene>
    <name evidence="12" type="ORF">A3F61_00090</name>
</gene>
<dbReference type="NCBIfam" id="TIGR00392">
    <property type="entry name" value="ileS"/>
    <property type="match status" value="1"/>
</dbReference>
<evidence type="ECO:0000256" key="2">
    <source>
        <dbReference type="ARBA" id="ARBA00022598"/>
    </source>
</evidence>
<dbReference type="InterPro" id="IPR009080">
    <property type="entry name" value="tRNAsynth_Ia_anticodon-bd"/>
</dbReference>
<comment type="caution">
    <text evidence="12">The sequence shown here is derived from an EMBL/GenBank/DDBJ whole genome shotgun (WGS) entry which is preliminary data.</text>
</comment>
<keyword evidence="2 12" id="KW-0436">Ligase</keyword>
<dbReference type="GO" id="GO:0005524">
    <property type="term" value="F:ATP binding"/>
    <property type="evidence" value="ECO:0007669"/>
    <property type="project" value="UniProtKB-KW"/>
</dbReference>
<dbReference type="InterPro" id="IPR013155">
    <property type="entry name" value="M/V/L/I-tRNA-synth_anticd-bd"/>
</dbReference>
<evidence type="ECO:0000313" key="13">
    <source>
        <dbReference type="Proteomes" id="UP000178272"/>
    </source>
</evidence>
<dbReference type="EMBL" id="MHCA01000050">
    <property type="protein sequence ID" value="OGY10788.1"/>
    <property type="molecule type" value="Genomic_DNA"/>
</dbReference>
<evidence type="ECO:0000256" key="1">
    <source>
        <dbReference type="ARBA" id="ARBA00013165"/>
    </source>
</evidence>
<evidence type="ECO:0000256" key="8">
    <source>
        <dbReference type="ARBA" id="ARBA00048359"/>
    </source>
</evidence>
<protein>
    <recommendedName>
        <fullName evidence="1 9">Isoleucine--tRNA ligase</fullName>
        <ecNumber evidence="1 9">6.1.1.5</ecNumber>
    </recommendedName>
</protein>
<evidence type="ECO:0000256" key="4">
    <source>
        <dbReference type="ARBA" id="ARBA00022840"/>
    </source>
</evidence>
<keyword evidence="3" id="KW-0547">Nucleotide-binding</keyword>
<dbReference type="PANTHER" id="PTHR42780:SF1">
    <property type="entry name" value="ISOLEUCINE--TRNA LIGASE, CYTOPLASMIC"/>
    <property type="match status" value="1"/>
</dbReference>
<dbReference type="Gene3D" id="3.40.50.620">
    <property type="entry name" value="HUPs"/>
    <property type="match status" value="2"/>
</dbReference>
<evidence type="ECO:0000259" key="11">
    <source>
        <dbReference type="Pfam" id="PF08264"/>
    </source>
</evidence>